<feature type="transmembrane region" description="Helical" evidence="1">
    <location>
        <begin position="250"/>
        <end position="279"/>
    </location>
</feature>
<organism evidence="3 4">
    <name type="scientific">Flavobacterium jumunjinense</name>
    <dbReference type="NCBI Taxonomy" id="998845"/>
    <lineage>
        <taxon>Bacteria</taxon>
        <taxon>Pseudomonadati</taxon>
        <taxon>Bacteroidota</taxon>
        <taxon>Flavobacteriia</taxon>
        <taxon>Flavobacteriales</taxon>
        <taxon>Flavobacteriaceae</taxon>
        <taxon>Flavobacterium</taxon>
    </lineage>
</organism>
<keyword evidence="1" id="KW-0472">Membrane</keyword>
<feature type="transmembrane region" description="Helical" evidence="1">
    <location>
        <begin position="172"/>
        <end position="191"/>
    </location>
</feature>
<dbReference type="InterPro" id="IPR058514">
    <property type="entry name" value="DUF8201"/>
</dbReference>
<feature type="transmembrane region" description="Helical" evidence="1">
    <location>
        <begin position="402"/>
        <end position="421"/>
    </location>
</feature>
<feature type="domain" description="DUF8201" evidence="2">
    <location>
        <begin position="1"/>
        <end position="432"/>
    </location>
</feature>
<feature type="transmembrane region" description="Helical" evidence="1">
    <location>
        <begin position="291"/>
        <end position="315"/>
    </location>
</feature>
<feature type="transmembrane region" description="Helical" evidence="1">
    <location>
        <begin position="33"/>
        <end position="53"/>
    </location>
</feature>
<evidence type="ECO:0000259" key="2">
    <source>
        <dbReference type="Pfam" id="PF26626"/>
    </source>
</evidence>
<keyword evidence="1" id="KW-1133">Transmembrane helix</keyword>
<feature type="transmembrane region" description="Helical" evidence="1">
    <location>
        <begin position="59"/>
        <end position="76"/>
    </location>
</feature>
<dbReference type="Proteomes" id="UP001589607">
    <property type="component" value="Unassembled WGS sequence"/>
</dbReference>
<feature type="transmembrane region" description="Helical" evidence="1">
    <location>
        <begin position="97"/>
        <end position="116"/>
    </location>
</feature>
<name>A0ABV5GQV4_9FLAO</name>
<feature type="transmembrane region" description="Helical" evidence="1">
    <location>
        <begin position="427"/>
        <end position="444"/>
    </location>
</feature>
<dbReference type="InterPro" id="IPR058065">
    <property type="entry name" value="LIC_10190-like"/>
</dbReference>
<proteinExistence type="predicted"/>
<dbReference type="EMBL" id="JBHMEY010000066">
    <property type="protein sequence ID" value="MFB9097785.1"/>
    <property type="molecule type" value="Genomic_DNA"/>
</dbReference>
<sequence length="563" mass="67524">MLVLLFCLFLSCILFYTYGVYFISIFNSEMNRYSFFDSFFIGFCFIGTILNLWSIFLPTNIFSILFLMLFGIYIYYKQKKFLNLKVKKFFRKIKENKLISLLILAIILIQLLYSVGIPKNYDSYLYHINSIQWNEKFSVVPGLANLHDRFGFNSSQFVLSAAFSFNELYNQYIFTTNSLCFLIFFIWILLYSFHKKNLFGLIALLFGYYFFYQYHTDLSSPSTDLIPNLLFGFLMLKLIFNSDSINNKRLLFIVLSFFIITFKISLLPIVIIGLISIYLHKQNFPFFIKKTFLFGIIFILPWIIRNVILTGYVIYPLSSLDVFNFDWEVSKESVVDIQKWIYSWARIPFKNHNEVLSLSFFDWFSVWWQNCLMRNKIIFIISLFSPIIFTFYFFTNKKQKKLHISITFIICYVTLLIWLFTAPDIRFSFSALLILCAFPLILLNKYIYRFTKVIKISIILFSLFFLYEFLTIGNNLFLSEFKNYKKIENYYYLPSDVYYVKYKRKIEYNQLEYKTPEGLKINLFEPKNRYTQCFDKFPCSWYLDNTIKLRGEDLSDGFKNDKN</sequence>
<feature type="transmembrane region" description="Helical" evidence="1">
    <location>
        <begin position="456"/>
        <end position="478"/>
    </location>
</feature>
<feature type="transmembrane region" description="Helical" evidence="1">
    <location>
        <begin position="377"/>
        <end position="395"/>
    </location>
</feature>
<evidence type="ECO:0000256" key="1">
    <source>
        <dbReference type="SAM" id="Phobius"/>
    </source>
</evidence>
<keyword evidence="1" id="KW-0812">Transmembrane</keyword>
<dbReference type="RefSeq" id="WP_379678155.1">
    <property type="nucleotide sequence ID" value="NZ_CBCSGE010000008.1"/>
</dbReference>
<dbReference type="NCBIfam" id="NF047510">
    <property type="entry name" value="LIC_10190_fam"/>
    <property type="match status" value="1"/>
</dbReference>
<gene>
    <name evidence="3" type="ORF">ACFFVF_14805</name>
</gene>
<evidence type="ECO:0000313" key="4">
    <source>
        <dbReference type="Proteomes" id="UP001589607"/>
    </source>
</evidence>
<accession>A0ABV5GQV4</accession>
<keyword evidence="4" id="KW-1185">Reference proteome</keyword>
<dbReference type="Pfam" id="PF26626">
    <property type="entry name" value="DUF8201"/>
    <property type="match status" value="1"/>
</dbReference>
<feature type="transmembrane region" description="Helical" evidence="1">
    <location>
        <begin position="198"/>
        <end position="215"/>
    </location>
</feature>
<protein>
    <submittedName>
        <fullName evidence="3">LIC_10190 family membrane protein</fullName>
    </submittedName>
</protein>
<feature type="transmembrane region" description="Helical" evidence="1">
    <location>
        <begin position="6"/>
        <end position="26"/>
    </location>
</feature>
<evidence type="ECO:0000313" key="3">
    <source>
        <dbReference type="EMBL" id="MFB9097785.1"/>
    </source>
</evidence>
<comment type="caution">
    <text evidence="3">The sequence shown here is derived from an EMBL/GenBank/DDBJ whole genome shotgun (WGS) entry which is preliminary data.</text>
</comment>
<reference evidence="3 4" key="1">
    <citation type="submission" date="2024-09" db="EMBL/GenBank/DDBJ databases">
        <authorList>
            <person name="Sun Q."/>
            <person name="Mori K."/>
        </authorList>
    </citation>
    <scope>NUCLEOTIDE SEQUENCE [LARGE SCALE GENOMIC DNA]</scope>
    <source>
        <strain evidence="3 4">CECT 7955</strain>
    </source>
</reference>